<organism evidence="2 3">
    <name type="scientific">Pseudoduganella guangdongensis</name>
    <dbReference type="NCBI Taxonomy" id="2692179"/>
    <lineage>
        <taxon>Bacteria</taxon>
        <taxon>Pseudomonadati</taxon>
        <taxon>Pseudomonadota</taxon>
        <taxon>Betaproteobacteria</taxon>
        <taxon>Burkholderiales</taxon>
        <taxon>Oxalobacteraceae</taxon>
        <taxon>Telluria group</taxon>
        <taxon>Pseudoduganella</taxon>
    </lineage>
</organism>
<feature type="transmembrane region" description="Helical" evidence="1">
    <location>
        <begin position="200"/>
        <end position="216"/>
    </location>
</feature>
<gene>
    <name evidence="2" type="ORF">GTP41_22165</name>
</gene>
<sequence length="348" mass="38042">MKLTRAMLDEAASKGLLDADQAGRLWQFLLEREQHTPGFKPAHILYYLGGLIAIGAMSLFMTLGWETFGGAGLLFISSCYIAAALGAVEWLRARGLQLPAGVLAAFAVVLVPLAVYGLQHVLGLWSADGPGGAYRDYHYYIDWRWVLMELATLAAGAVVLWRYRMPFTVMPVAVTLWYMSMDVSTMLLGAYGFFSHEGKIISALFGMAMTLLALWIDLRNRSSKDYAFWLYIWGVITFWGALSSMDSGSEFGKLVYCLINVLMIGIGAALSRRVFAVFGGLGLAGYLGHLSYTVFRDSLLFPLALTAIGVAIIAAGVFWQRREAAIGAALRGVLPAGLRLLVERRAVA</sequence>
<dbReference type="AlphaFoldDB" id="A0A6N9HMM1"/>
<feature type="transmembrane region" description="Helical" evidence="1">
    <location>
        <begin position="44"/>
        <end position="65"/>
    </location>
</feature>
<comment type="caution">
    <text evidence="2">The sequence shown here is derived from an EMBL/GenBank/DDBJ whole genome shotgun (WGS) entry which is preliminary data.</text>
</comment>
<feature type="transmembrane region" description="Helical" evidence="1">
    <location>
        <begin position="251"/>
        <end position="270"/>
    </location>
</feature>
<feature type="transmembrane region" description="Helical" evidence="1">
    <location>
        <begin position="71"/>
        <end position="91"/>
    </location>
</feature>
<evidence type="ECO:0000313" key="3">
    <source>
        <dbReference type="Proteomes" id="UP000448575"/>
    </source>
</evidence>
<feature type="transmembrane region" description="Helical" evidence="1">
    <location>
        <begin position="145"/>
        <end position="163"/>
    </location>
</feature>
<evidence type="ECO:0000313" key="2">
    <source>
        <dbReference type="EMBL" id="MYN04804.1"/>
    </source>
</evidence>
<reference evidence="2 3" key="1">
    <citation type="submission" date="2019-12" db="EMBL/GenBank/DDBJ databases">
        <title>Novel species isolated from a subtropical stream in China.</title>
        <authorList>
            <person name="Lu H."/>
        </authorList>
    </citation>
    <scope>NUCLEOTIDE SEQUENCE [LARGE SCALE GENOMIC DNA]</scope>
    <source>
        <strain evidence="2 3">DS3</strain>
    </source>
</reference>
<feature type="transmembrane region" description="Helical" evidence="1">
    <location>
        <begin position="300"/>
        <end position="319"/>
    </location>
</feature>
<keyword evidence="3" id="KW-1185">Reference proteome</keyword>
<keyword evidence="1" id="KW-0472">Membrane</keyword>
<feature type="transmembrane region" description="Helical" evidence="1">
    <location>
        <begin position="175"/>
        <end position="194"/>
    </location>
</feature>
<feature type="transmembrane region" description="Helical" evidence="1">
    <location>
        <begin position="103"/>
        <end position="125"/>
    </location>
</feature>
<feature type="transmembrane region" description="Helical" evidence="1">
    <location>
        <begin position="275"/>
        <end position="294"/>
    </location>
</feature>
<dbReference type="Proteomes" id="UP000448575">
    <property type="component" value="Unassembled WGS sequence"/>
</dbReference>
<keyword evidence="1" id="KW-0812">Transmembrane</keyword>
<name>A0A6N9HMM1_9BURK</name>
<protein>
    <submittedName>
        <fullName evidence="2">DUF2157 domain-containing protein</fullName>
    </submittedName>
</protein>
<dbReference type="RefSeq" id="WP_161027759.1">
    <property type="nucleotide sequence ID" value="NZ_WWCJ01000021.1"/>
</dbReference>
<keyword evidence="1" id="KW-1133">Transmembrane helix</keyword>
<evidence type="ECO:0000256" key="1">
    <source>
        <dbReference type="SAM" id="Phobius"/>
    </source>
</evidence>
<proteinExistence type="predicted"/>
<dbReference type="EMBL" id="WWCJ01000021">
    <property type="protein sequence ID" value="MYN04804.1"/>
    <property type="molecule type" value="Genomic_DNA"/>
</dbReference>
<accession>A0A6N9HMM1</accession>
<feature type="transmembrane region" description="Helical" evidence="1">
    <location>
        <begin position="228"/>
        <end position="245"/>
    </location>
</feature>